<sequence>MTISQLDNIRNWTTLLKDSQPLLVAVLAEFCHKNMILWFKFFLPYKLIMSLLGPTAMDFNIKLRYEHFWNFQNKWHLTDFQHNSEGGRGGNRGLPSDATACIKPPPFP</sequence>
<proteinExistence type="predicted"/>
<gene>
    <name evidence="2" type="ORF">AMECASPLE_037502</name>
</gene>
<dbReference type="EMBL" id="JAHRIP010025182">
    <property type="protein sequence ID" value="MEQ2289858.1"/>
    <property type="molecule type" value="Genomic_DNA"/>
</dbReference>
<feature type="region of interest" description="Disordered" evidence="1">
    <location>
        <begin position="86"/>
        <end position="108"/>
    </location>
</feature>
<comment type="caution">
    <text evidence="2">The sequence shown here is derived from an EMBL/GenBank/DDBJ whole genome shotgun (WGS) entry which is preliminary data.</text>
</comment>
<evidence type="ECO:0000256" key="1">
    <source>
        <dbReference type="SAM" id="MobiDB-lite"/>
    </source>
</evidence>
<evidence type="ECO:0000313" key="2">
    <source>
        <dbReference type="EMBL" id="MEQ2289858.1"/>
    </source>
</evidence>
<organism evidence="2 3">
    <name type="scientific">Ameca splendens</name>
    <dbReference type="NCBI Taxonomy" id="208324"/>
    <lineage>
        <taxon>Eukaryota</taxon>
        <taxon>Metazoa</taxon>
        <taxon>Chordata</taxon>
        <taxon>Craniata</taxon>
        <taxon>Vertebrata</taxon>
        <taxon>Euteleostomi</taxon>
        <taxon>Actinopterygii</taxon>
        <taxon>Neopterygii</taxon>
        <taxon>Teleostei</taxon>
        <taxon>Neoteleostei</taxon>
        <taxon>Acanthomorphata</taxon>
        <taxon>Ovalentaria</taxon>
        <taxon>Atherinomorphae</taxon>
        <taxon>Cyprinodontiformes</taxon>
        <taxon>Goodeidae</taxon>
        <taxon>Ameca</taxon>
    </lineage>
</organism>
<accession>A0ABV0Y7T0</accession>
<keyword evidence="3" id="KW-1185">Reference proteome</keyword>
<dbReference type="Proteomes" id="UP001469553">
    <property type="component" value="Unassembled WGS sequence"/>
</dbReference>
<reference evidence="2 3" key="1">
    <citation type="submission" date="2021-06" db="EMBL/GenBank/DDBJ databases">
        <authorList>
            <person name="Palmer J.M."/>
        </authorList>
    </citation>
    <scope>NUCLEOTIDE SEQUENCE [LARGE SCALE GENOMIC DNA]</scope>
    <source>
        <strain evidence="2 3">AS_MEX2019</strain>
        <tissue evidence="2">Muscle</tissue>
    </source>
</reference>
<protein>
    <submittedName>
        <fullName evidence="2">Uncharacterized protein</fullName>
    </submittedName>
</protein>
<evidence type="ECO:0000313" key="3">
    <source>
        <dbReference type="Proteomes" id="UP001469553"/>
    </source>
</evidence>
<name>A0ABV0Y7T0_9TELE</name>